<protein>
    <submittedName>
        <fullName evidence="1">Uncharacterized protein</fullName>
    </submittedName>
</protein>
<dbReference type="AlphaFoldDB" id="A0A4Z0PNR0"/>
<gene>
    <name evidence="1" type="ORF">E5J99_06305</name>
</gene>
<dbReference type="EMBL" id="SRLD01000009">
    <property type="protein sequence ID" value="TGE17801.1"/>
    <property type="molecule type" value="Genomic_DNA"/>
</dbReference>
<name>A0A4Z0PNR0_9BACT</name>
<dbReference type="OrthoDB" id="5952844at2"/>
<keyword evidence="2" id="KW-1185">Reference proteome</keyword>
<sequence>MPNEFQAAIPAPVLAQVQDSLNAIKTALAPYLISLTPEERKSMLRMADKTVAFVQKTTDYATNTPALVPPFVELSELKADVAALTALVPLHQQLEQLALDMDSTMMVAGSEAYANSLTIYNNIKFMAQNKQAGAQAAFEDLKQRFAGQGKQKQAPVKPSVN</sequence>
<evidence type="ECO:0000313" key="2">
    <source>
        <dbReference type="Proteomes" id="UP000297739"/>
    </source>
</evidence>
<dbReference type="Proteomes" id="UP000297739">
    <property type="component" value="Unassembled WGS sequence"/>
</dbReference>
<accession>A0A4Z0PNR0</accession>
<proteinExistence type="predicted"/>
<organism evidence="1 2">
    <name type="scientific">Hymenobacter elongatus</name>
    <dbReference type="NCBI Taxonomy" id="877208"/>
    <lineage>
        <taxon>Bacteria</taxon>
        <taxon>Pseudomonadati</taxon>
        <taxon>Bacteroidota</taxon>
        <taxon>Cytophagia</taxon>
        <taxon>Cytophagales</taxon>
        <taxon>Hymenobacteraceae</taxon>
        <taxon>Hymenobacter</taxon>
    </lineage>
</organism>
<evidence type="ECO:0000313" key="1">
    <source>
        <dbReference type="EMBL" id="TGE17801.1"/>
    </source>
</evidence>
<comment type="caution">
    <text evidence="1">The sequence shown here is derived from an EMBL/GenBank/DDBJ whole genome shotgun (WGS) entry which is preliminary data.</text>
</comment>
<reference evidence="1 2" key="1">
    <citation type="submission" date="2019-04" db="EMBL/GenBank/DDBJ databases">
        <authorList>
            <person name="Feng G."/>
            <person name="Zhang J."/>
            <person name="Zhu H."/>
        </authorList>
    </citation>
    <scope>NUCLEOTIDE SEQUENCE [LARGE SCALE GENOMIC DNA]</scope>
    <source>
        <strain evidence="1 2">JCM 17223</strain>
    </source>
</reference>
<dbReference type="RefSeq" id="WP_135496878.1">
    <property type="nucleotide sequence ID" value="NZ_SRLD01000009.1"/>
</dbReference>